<keyword evidence="3" id="KW-1185">Reference proteome</keyword>
<evidence type="ECO:0000256" key="1">
    <source>
        <dbReference type="SAM" id="MobiDB-lite"/>
    </source>
</evidence>
<gene>
    <name evidence="2" type="ORF">PMG25_22285</name>
</gene>
<organism evidence="2 3">
    <name type="scientific">Roseofilum capinflatum BLCC-M114</name>
    <dbReference type="NCBI Taxonomy" id="3022440"/>
    <lineage>
        <taxon>Bacteria</taxon>
        <taxon>Bacillati</taxon>
        <taxon>Cyanobacteriota</taxon>
        <taxon>Cyanophyceae</taxon>
        <taxon>Desertifilales</taxon>
        <taxon>Desertifilaceae</taxon>
        <taxon>Roseofilum</taxon>
        <taxon>Roseofilum capinflatum</taxon>
    </lineage>
</organism>
<evidence type="ECO:0000313" key="3">
    <source>
        <dbReference type="Proteomes" id="UP001235849"/>
    </source>
</evidence>
<dbReference type="Proteomes" id="UP001235849">
    <property type="component" value="Unassembled WGS sequence"/>
</dbReference>
<dbReference type="RefSeq" id="WP_283769092.1">
    <property type="nucleotide sequence ID" value="NZ_JAQOSO010000114.1"/>
</dbReference>
<dbReference type="EMBL" id="JAQOSO010000114">
    <property type="protein sequence ID" value="MDJ1176822.1"/>
    <property type="molecule type" value="Genomic_DNA"/>
</dbReference>
<comment type="caution">
    <text evidence="2">The sequence shown here is derived from an EMBL/GenBank/DDBJ whole genome shotgun (WGS) entry which is preliminary data.</text>
</comment>
<evidence type="ECO:0000313" key="2">
    <source>
        <dbReference type="EMBL" id="MDJ1176822.1"/>
    </source>
</evidence>
<sequence length="175" mass="20271">MTYSEKSTAMLYLAQVQTEQFLGKAGLRVLAAQESETTWKLATQEETIPCTDHETWTQNQLVLVELTENRQILSISDAKDWVLKLIEQYLSVGITPEFLQSEMERAEQWRQDLTLQSQEVARGRLEVEARHAQLQIVEEKLNKEKVQLEEEKQALQEQHQDAEEPDEDDESSPEV</sequence>
<accession>A0ABT7BCD4</accession>
<protein>
    <submittedName>
        <fullName evidence="2">Uncharacterized protein</fullName>
    </submittedName>
</protein>
<feature type="compositionally biased region" description="Basic and acidic residues" evidence="1">
    <location>
        <begin position="149"/>
        <end position="162"/>
    </location>
</feature>
<feature type="region of interest" description="Disordered" evidence="1">
    <location>
        <begin position="149"/>
        <end position="175"/>
    </location>
</feature>
<proteinExistence type="predicted"/>
<feature type="compositionally biased region" description="Acidic residues" evidence="1">
    <location>
        <begin position="163"/>
        <end position="175"/>
    </location>
</feature>
<name>A0ABT7BCD4_9CYAN</name>
<reference evidence="2 3" key="1">
    <citation type="submission" date="2023-01" db="EMBL/GenBank/DDBJ databases">
        <title>Novel diversity within Roseofilum (Cyanobacteria; Desertifilaceae) from marine benthic mats with descriptions of four novel species.</title>
        <authorList>
            <person name="Wang Y."/>
            <person name="Berthold D.E."/>
            <person name="Hu J."/>
            <person name="Lefler F.W."/>
            <person name="Laughinghouse H.D. IV."/>
        </authorList>
    </citation>
    <scope>NUCLEOTIDE SEQUENCE [LARGE SCALE GENOMIC DNA]</scope>
    <source>
        <strain evidence="2 3">BLCC-M114</strain>
    </source>
</reference>